<protein>
    <submittedName>
        <fullName evidence="2">(rape) hypothetical protein</fullName>
    </submittedName>
</protein>
<evidence type="ECO:0000313" key="2">
    <source>
        <dbReference type="EMBL" id="CAF2162783.1"/>
    </source>
</evidence>
<sequence length="80" mass="8868">MSEIIKALNSWLKKYLKKESQEPKTDLSEEAPLFGVIKVGHKPSRDHIKKRSLQTRMRNGDACKPSGGETEDGIGGAEES</sequence>
<name>A0A816YMU4_BRANA</name>
<dbReference type="Proteomes" id="UP000824890">
    <property type="component" value="Unassembled WGS sequence"/>
</dbReference>
<organism evidence="2">
    <name type="scientific">Brassica napus</name>
    <name type="common">Rape</name>
    <dbReference type="NCBI Taxonomy" id="3708"/>
    <lineage>
        <taxon>Eukaryota</taxon>
        <taxon>Viridiplantae</taxon>
        <taxon>Streptophyta</taxon>
        <taxon>Embryophyta</taxon>
        <taxon>Tracheophyta</taxon>
        <taxon>Spermatophyta</taxon>
        <taxon>Magnoliopsida</taxon>
        <taxon>eudicotyledons</taxon>
        <taxon>Gunneridae</taxon>
        <taxon>Pentapetalae</taxon>
        <taxon>rosids</taxon>
        <taxon>malvids</taxon>
        <taxon>Brassicales</taxon>
        <taxon>Brassicaceae</taxon>
        <taxon>Brassiceae</taxon>
        <taxon>Brassica</taxon>
    </lineage>
</organism>
<gene>
    <name evidence="2" type="ORF">DARMORV10_A07P15620.1</name>
    <name evidence="3" type="ORF">HID58_025937</name>
</gene>
<dbReference type="Proteomes" id="UP001295469">
    <property type="component" value="Chromosome A07"/>
</dbReference>
<dbReference type="Gramene" id="CDY01368">
    <property type="protein sequence ID" value="CDY01368"/>
    <property type="gene ID" value="GSBRNA2T00112345001"/>
</dbReference>
<dbReference type="EMBL" id="HG994361">
    <property type="protein sequence ID" value="CAF2162783.1"/>
    <property type="molecule type" value="Genomic_DNA"/>
</dbReference>
<keyword evidence="4" id="KW-1185">Reference proteome</keyword>
<evidence type="ECO:0000313" key="4">
    <source>
        <dbReference type="Proteomes" id="UP000824890"/>
    </source>
</evidence>
<evidence type="ECO:0000313" key="3">
    <source>
        <dbReference type="EMBL" id="KAH0918277.1"/>
    </source>
</evidence>
<accession>A0A816YMU4</accession>
<evidence type="ECO:0000256" key="1">
    <source>
        <dbReference type="SAM" id="MobiDB-lite"/>
    </source>
</evidence>
<dbReference type="AlphaFoldDB" id="A0A816YMU4"/>
<feature type="region of interest" description="Disordered" evidence="1">
    <location>
        <begin position="45"/>
        <end position="80"/>
    </location>
</feature>
<reference evidence="3 4" key="2">
    <citation type="submission" date="2021-05" db="EMBL/GenBank/DDBJ databases">
        <title>Genome Assembly of Synthetic Allotetraploid Brassica napus Reveals Homoeologous Exchanges between Subgenomes.</title>
        <authorList>
            <person name="Davis J.T."/>
        </authorList>
    </citation>
    <scope>NUCLEOTIDE SEQUENCE [LARGE SCALE GENOMIC DNA]</scope>
    <source>
        <strain evidence="4">cv. Da-Ae</strain>
        <tissue evidence="3">Seedling</tissue>
    </source>
</reference>
<dbReference type="SMR" id="A0A816YMU4"/>
<dbReference type="EMBL" id="JAGKQM010000007">
    <property type="protein sequence ID" value="KAH0918277.1"/>
    <property type="molecule type" value="Genomic_DNA"/>
</dbReference>
<proteinExistence type="predicted"/>
<reference evidence="2" key="1">
    <citation type="submission" date="2021-01" db="EMBL/GenBank/DDBJ databases">
        <authorList>
            <consortium name="Genoscope - CEA"/>
            <person name="William W."/>
        </authorList>
    </citation>
    <scope>NUCLEOTIDE SEQUENCE</scope>
</reference>